<proteinExistence type="predicted"/>
<dbReference type="Proteomes" id="UP000190896">
    <property type="component" value="Unassembled WGS sequence"/>
</dbReference>
<organism evidence="2 3">
    <name type="scientific">Solemya velesiana gill symbiont</name>
    <dbReference type="NCBI Taxonomy" id="1918948"/>
    <lineage>
        <taxon>Bacteria</taxon>
        <taxon>Pseudomonadati</taxon>
        <taxon>Pseudomonadota</taxon>
        <taxon>Gammaproteobacteria</taxon>
        <taxon>sulfur-oxidizing symbionts</taxon>
    </lineage>
</organism>
<evidence type="ECO:0000313" key="3">
    <source>
        <dbReference type="Proteomes" id="UP000190896"/>
    </source>
</evidence>
<dbReference type="Pfam" id="PF04073">
    <property type="entry name" value="tRNA_edit"/>
    <property type="match status" value="1"/>
</dbReference>
<keyword evidence="3" id="KW-1185">Reference proteome</keyword>
<evidence type="ECO:0000313" key="2">
    <source>
        <dbReference type="EMBL" id="OOZ37250.1"/>
    </source>
</evidence>
<dbReference type="RefSeq" id="WP_078486123.1">
    <property type="nucleotide sequence ID" value="NZ_MPRJ01000014.1"/>
</dbReference>
<dbReference type="GO" id="GO:0002161">
    <property type="term" value="F:aminoacyl-tRNA deacylase activity"/>
    <property type="evidence" value="ECO:0007669"/>
    <property type="project" value="InterPro"/>
</dbReference>
<name>A0A1T2KWV7_9GAMM</name>
<gene>
    <name evidence="2" type="ORF">BOW51_03450</name>
</gene>
<reference evidence="2 3" key="1">
    <citation type="submission" date="2016-11" db="EMBL/GenBank/DDBJ databases">
        <title>Mixed transmission modes and dynamic genome evolution in an obligate animal-bacterial symbiosis.</title>
        <authorList>
            <person name="Russell S.L."/>
            <person name="Corbett-Detig R.B."/>
            <person name="Cavanaugh C.M."/>
        </authorList>
    </citation>
    <scope>NUCLEOTIDE SEQUENCE [LARGE SCALE GENOMIC DNA]</scope>
    <source>
        <strain evidence="2">Se-Cadez</strain>
    </source>
</reference>
<evidence type="ECO:0000259" key="1">
    <source>
        <dbReference type="Pfam" id="PF04073"/>
    </source>
</evidence>
<dbReference type="InterPro" id="IPR036754">
    <property type="entry name" value="YbaK/aa-tRNA-synt-asso_dom_sf"/>
</dbReference>
<dbReference type="EMBL" id="MPRJ01000014">
    <property type="protein sequence ID" value="OOZ37250.1"/>
    <property type="molecule type" value="Genomic_DNA"/>
</dbReference>
<dbReference type="Gene3D" id="3.90.960.10">
    <property type="entry name" value="YbaK/aminoacyl-tRNA synthetase-associated domain"/>
    <property type="match status" value="1"/>
</dbReference>
<dbReference type="InterPro" id="IPR007214">
    <property type="entry name" value="YbaK/aa-tRNA-synth-assoc-dom"/>
</dbReference>
<feature type="domain" description="YbaK/aminoacyl-tRNA synthetase-associated" evidence="1">
    <location>
        <begin position="26"/>
        <end position="143"/>
    </location>
</feature>
<dbReference type="CDD" id="cd04332">
    <property type="entry name" value="YbaK_like"/>
    <property type="match status" value="1"/>
</dbReference>
<accession>A0A1T2KWV7</accession>
<comment type="caution">
    <text evidence="2">The sequence shown here is derived from an EMBL/GenBank/DDBJ whole genome shotgun (WGS) entry which is preliminary data.</text>
</comment>
<dbReference type="OrthoDB" id="9786549at2"/>
<dbReference type="SUPFAM" id="SSF55826">
    <property type="entry name" value="YbaK/ProRS associated domain"/>
    <property type="match status" value="1"/>
</dbReference>
<protein>
    <recommendedName>
        <fullName evidence="1">YbaK/aminoacyl-tRNA synthetase-associated domain-containing protein</fullName>
    </recommendedName>
</protein>
<sequence length="156" mass="17127">MGIAITLKEYLSDHAASYETIAHQRTASTLQTSEVSHVPGDRMIKSVLLGDDDSYVMALIPATHRLDIEQINDTVGRELDLMPETEVAGAFTDCEVGAIPPVGEAYGIETLVEPCLLDQPEVFFESGDHGVLIRMSGEQFRDLLESAKKTEMSHHL</sequence>
<dbReference type="AlphaFoldDB" id="A0A1T2KWV7"/>